<keyword evidence="3" id="KW-1185">Reference proteome</keyword>
<feature type="compositionally biased region" description="Low complexity" evidence="1">
    <location>
        <begin position="605"/>
        <end position="636"/>
    </location>
</feature>
<accession>A0A2W2GXS0</accession>
<evidence type="ECO:0000313" key="2">
    <source>
        <dbReference type="EMBL" id="PZG42018.1"/>
    </source>
</evidence>
<dbReference type="Pfam" id="PF06152">
    <property type="entry name" value="Phage_min_cap2"/>
    <property type="match status" value="1"/>
</dbReference>
<dbReference type="AlphaFoldDB" id="A0A2W2GXS0"/>
<evidence type="ECO:0000313" key="3">
    <source>
        <dbReference type="Proteomes" id="UP000248544"/>
    </source>
</evidence>
<feature type="region of interest" description="Disordered" evidence="1">
    <location>
        <begin position="557"/>
        <end position="636"/>
    </location>
</feature>
<reference evidence="2 3" key="1">
    <citation type="submission" date="2018-01" db="EMBL/GenBank/DDBJ databases">
        <title>Draft genome sequence of Sphaerisporangium sp. 7K107.</title>
        <authorList>
            <person name="Sahin N."/>
            <person name="Saygin H."/>
            <person name="Ay H."/>
        </authorList>
    </citation>
    <scope>NUCLEOTIDE SEQUENCE [LARGE SCALE GENOMIC DNA]</scope>
    <source>
        <strain evidence="2 3">7K107</strain>
    </source>
</reference>
<proteinExistence type="predicted"/>
<name>A0A2W2GXS0_9ACTN</name>
<feature type="region of interest" description="Disordered" evidence="1">
    <location>
        <begin position="349"/>
        <end position="447"/>
    </location>
</feature>
<feature type="compositionally biased region" description="Basic and acidic residues" evidence="1">
    <location>
        <begin position="362"/>
        <end position="390"/>
    </location>
</feature>
<dbReference type="EMBL" id="POUA01000161">
    <property type="protein sequence ID" value="PZG42018.1"/>
    <property type="molecule type" value="Genomic_DNA"/>
</dbReference>
<gene>
    <name evidence="2" type="ORF">C1I98_20355</name>
</gene>
<dbReference type="GO" id="GO:0005198">
    <property type="term" value="F:structural molecule activity"/>
    <property type="evidence" value="ECO:0007669"/>
    <property type="project" value="InterPro"/>
</dbReference>
<evidence type="ECO:0008006" key="4">
    <source>
        <dbReference type="Google" id="ProtNLM"/>
    </source>
</evidence>
<protein>
    <recommendedName>
        <fullName evidence="4">Phage minor capsid protein 2</fullName>
    </recommendedName>
</protein>
<organism evidence="2 3">
    <name type="scientific">Spongiactinospora gelatinilytica</name>
    <dbReference type="NCBI Taxonomy" id="2666298"/>
    <lineage>
        <taxon>Bacteria</taxon>
        <taxon>Bacillati</taxon>
        <taxon>Actinomycetota</taxon>
        <taxon>Actinomycetes</taxon>
        <taxon>Streptosporangiales</taxon>
        <taxon>Streptosporangiaceae</taxon>
        <taxon>Spongiactinospora</taxon>
    </lineage>
</organism>
<comment type="caution">
    <text evidence="2">The sequence shown here is derived from an EMBL/GenBank/DDBJ whole genome shotgun (WGS) entry which is preliminary data.</text>
</comment>
<feature type="compositionally biased region" description="Low complexity" evidence="1">
    <location>
        <begin position="418"/>
        <end position="434"/>
    </location>
</feature>
<dbReference type="RefSeq" id="WP_111169029.1">
    <property type="nucleotide sequence ID" value="NZ_POUA01000161.1"/>
</dbReference>
<dbReference type="Proteomes" id="UP000248544">
    <property type="component" value="Unassembled WGS sequence"/>
</dbReference>
<evidence type="ECO:0000256" key="1">
    <source>
        <dbReference type="SAM" id="MobiDB-lite"/>
    </source>
</evidence>
<sequence length="636" mass="69677">MADSAAEAVEAAIEQAKRIAEMYEQAELDLLEAIRRQAERGIDVEDTETWATRRLSEIRKLRAESAKILRRLGDARRAAAKAVRDAYAEGADSAHAEVAAQIADAKARARLEKILADARKLGASELVNPGGGVNELARQLDQMLTDVQTGALRGVDDIYRQVVAFVAGSELTGALTFREVVGRALQRFAGQGVKNFTDRAGRTWGLREYAEMATHTATARATRDGHLARLRDAGLDLVMVSRSVYPCTVCRPWEGEVLAQRGEAGVIELEHAINDGETVRVDVRATVAQARARGLGHPGCTHGFGAYLPGVTRPAPRPPTTATYDDVQKQRRLEREIRGWKRKQIVATDERSRRYAQQMSREAQERLQRHLAETGLRRKRAREQVRRYEPPPEQPFTAPQPEPAPAPEPPPRPGGPEPGASASQPSAPGASRPQVRAGGPLSQETADRINTARRALPVERNEWRDARSMVLPDRREYRYRKDPGGALLPPETYENYLDRVLEAGEALHDDLTRLLRGDAERNRVLKEHEDTSTALNRAEGEARHIADGTQGGAVCRQKCSTSGTPNSPTPRLHSLSRCKRAPSSRSGRTARNRCGAFTSSTLPMAATASTRSRTARSSGGPPSTGSTRTTSRPCST</sequence>
<feature type="compositionally biased region" description="Pro residues" evidence="1">
    <location>
        <begin position="391"/>
        <end position="416"/>
    </location>
</feature>
<dbReference type="InterPro" id="IPR009319">
    <property type="entry name" value="Phage_A118_VSP1"/>
</dbReference>